<dbReference type="InterPro" id="IPR045153">
    <property type="entry name" value="Est1/Ebs1-like"/>
</dbReference>
<dbReference type="FunFam" id="1.25.40.10:FF:000202">
    <property type="entry name" value="Unplaced genomic scaffold supercont1.7, whole genome shotgun sequence"/>
    <property type="match status" value="1"/>
</dbReference>
<feature type="compositionally biased region" description="Low complexity" evidence="2">
    <location>
        <begin position="61"/>
        <end position="75"/>
    </location>
</feature>
<feature type="region of interest" description="Disordered" evidence="2">
    <location>
        <begin position="1"/>
        <end position="147"/>
    </location>
</feature>
<feature type="region of interest" description="Disordered" evidence="2">
    <location>
        <begin position="1248"/>
        <end position="1332"/>
    </location>
</feature>
<evidence type="ECO:0000313" key="4">
    <source>
        <dbReference type="EMBL" id="KAJ3566166.1"/>
    </source>
</evidence>
<evidence type="ECO:0000256" key="1">
    <source>
        <dbReference type="RuleBase" id="RU369098"/>
    </source>
</evidence>
<evidence type="ECO:0000256" key="2">
    <source>
        <dbReference type="SAM" id="MobiDB-lite"/>
    </source>
</evidence>
<dbReference type="SUPFAM" id="SSF53098">
    <property type="entry name" value="Ribonuclease H-like"/>
    <property type="match status" value="1"/>
</dbReference>
<dbReference type="InterPro" id="IPR011009">
    <property type="entry name" value="Kinase-like_dom_sf"/>
</dbReference>
<feature type="compositionally biased region" description="Acidic residues" evidence="2">
    <location>
        <begin position="1259"/>
        <end position="1271"/>
    </location>
</feature>
<keyword evidence="1" id="KW-0866">Nonsense-mediated mRNA decay</keyword>
<comment type="function">
    <text evidence="1">Plays a role in nonsense-mediated mRNA decay.</text>
</comment>
<dbReference type="SUPFAM" id="SSF56112">
    <property type="entry name" value="Protein kinase-like (PK-like)"/>
    <property type="match status" value="1"/>
</dbReference>
<sequence>MPDPKEPGISASFISHLQRSSRKGRAQGVESSSKIGPGGGMPETADEAAASSHKQRTSPVNSPSNLTRPRSNSPPRRSRLRRSRARPPQNTTPADPDFLRRGPQQGNLWNPEEDRTSSPYWTKQSAPKPPKTSAPLRRVDAPKEDSETLRLIKQPETRPISQEQLVAEVKGIYAGLMMVESKCIEVVNDQSSQNDTQLNNEQWQALIALHRTLLHEHHDFFLASQHPSASPALKRLASKYEMPARMWRHGIHSFLELLRHRLPGSLEHMLTFIYLAYSMMALLYETVPAFEDTWIECLGDLGRYRMAIEDEDIRDREVWTSVSRYWYSKASDKAPTTGRLYHHLAILARPNALQQLFFYTKSLCVPIPFGSAKESIMTLFNPILGVGNYQHNPLSPIDVAFVKTHGILFSHKQLENIRPVTSEFLGALDNHISRMAKGWMDAGYCIAIANCCALLSYGKEDNVIMRAIQSQGDGKQDTGMAPGIDDLKPSRDFEDALRLAMGTHEVVFKRWDDVNVLPYTHVVMVFMFYLIRLPDALQHVEHLFPWKLLSLMLNGLLETYDTYERIRSDEFPREKSNNPPRPVPEDFALEGLLFVGRYFPSDWFADDKIDDDEKYLEMASMTGVRKERILWLGYRIAQSGHKGLAGSPIYCVNLALHSTYKPPVTIVPHIPLAQVTPRDNSVQESKSYTPDYTVFKGHIGQHPTLLTDHDASLIVGNVKLYDKAAAQAQVNHTDALSWSDLGQLLCNYSKIASLAISEAGLGPNMIEIPIHGYGTKVTIFRRILSAVCKTCVHPNRPPISSFKATGLQNARTHLWRGHCIGAPEGGKKCNAQLQDEGVFSGQRSITSIFKLDPQQPHQQQLANSLIRSFDRHYLQQLLVEFIVSSNLPFSFVDNPRFREPLKYLNPSVALRKAIPTTGKPCKLLLGIPEARCHFGATIAGEILDVLSAFGVVKEKVGYFTLDNAENNSTAMETVVKTLEGDGKARDRKGWLRSYGNVWDVLLGFELLLSKLEEFKLLAKGFPDSEHFRIGINLGWEKLDTYYQRLDETPIYYTALALHPAYRWDWFDEIWQSKPEWTIKAKALVHGVWITDYAHLDIRAISRGSGKSDDEPPTKRPRFYNPFEATDRVVKPSYTIAVIGDEYKAWQLDRDLGDGEVRDPLAYWFERQDRYPRLSRMAMDFLTIQPMSAECERAFSAAGRMVTPSRNSLEAQTIGICQVLRSWYQADIFQGEDSNILLLAPQDGVSDDKAGLDSLKSDDEVYSEDSSVEDGEVLAPGSDSDCRLGNNNACPRDKDESEDEGLPPSPSTSRSLRSSAKAPASTGTAAKGAMLGRRSPDADTMPLYLAGSVGALFKIRLSSYGYTLVAKGVEQDHIPHLQHERKVCDKLRTIQGKYVPVCLGEVDLVLPYYYDGGVFVRLLFLGWAGPLLDLPSQVDKNAVIGAIRIAFKAVHHLRVLHGDAEPGNILYSADSGNIMIVDFERAKLIDREPLGLIS</sequence>
<feature type="compositionally biased region" description="Basic residues" evidence="2">
    <location>
        <begin position="76"/>
        <end position="85"/>
    </location>
</feature>
<dbReference type="VEuPathDB" id="FungiDB:F4678DRAFT_477516"/>
<protein>
    <recommendedName>
        <fullName evidence="1">Nonsense-mediated mRNA decay factor</fullName>
    </recommendedName>
</protein>
<evidence type="ECO:0000313" key="5">
    <source>
        <dbReference type="Proteomes" id="UP001148614"/>
    </source>
</evidence>
<proteinExistence type="predicted"/>
<dbReference type="GO" id="GO:0005697">
    <property type="term" value="C:telomerase holoenzyme complex"/>
    <property type="evidence" value="ECO:0007669"/>
    <property type="project" value="TreeGrafter"/>
</dbReference>
<dbReference type="SUPFAM" id="SSF48452">
    <property type="entry name" value="TPR-like"/>
    <property type="match status" value="1"/>
</dbReference>
<dbReference type="PANTHER" id="PTHR15696:SF0">
    <property type="entry name" value="TELOMERASE-BINDING PROTEIN EST1A"/>
    <property type="match status" value="1"/>
</dbReference>
<organism evidence="4 5">
    <name type="scientific">Xylaria arbuscula</name>
    <dbReference type="NCBI Taxonomy" id="114810"/>
    <lineage>
        <taxon>Eukaryota</taxon>
        <taxon>Fungi</taxon>
        <taxon>Dikarya</taxon>
        <taxon>Ascomycota</taxon>
        <taxon>Pezizomycotina</taxon>
        <taxon>Sordariomycetes</taxon>
        <taxon>Xylariomycetidae</taxon>
        <taxon>Xylariales</taxon>
        <taxon>Xylariaceae</taxon>
        <taxon>Xylaria</taxon>
    </lineage>
</organism>
<reference evidence="4" key="1">
    <citation type="submission" date="2022-07" db="EMBL/GenBank/DDBJ databases">
        <title>Genome Sequence of Xylaria arbuscula.</title>
        <authorList>
            <person name="Buettner E."/>
        </authorList>
    </citation>
    <scope>NUCLEOTIDE SEQUENCE</scope>
    <source>
        <strain evidence="4">VT107</strain>
    </source>
</reference>
<dbReference type="GO" id="GO:0005524">
    <property type="term" value="F:ATP binding"/>
    <property type="evidence" value="ECO:0007669"/>
    <property type="project" value="InterPro"/>
</dbReference>
<dbReference type="Proteomes" id="UP001148614">
    <property type="component" value="Unassembled WGS sequence"/>
</dbReference>
<dbReference type="Gene3D" id="1.10.510.10">
    <property type="entry name" value="Transferase(Phosphotransferase) domain 1"/>
    <property type="match status" value="1"/>
</dbReference>
<dbReference type="PANTHER" id="PTHR15696">
    <property type="entry name" value="SMG-7 SUPPRESSOR WITH MORPHOLOGICAL EFFECT ON GENITALIA PROTEIN 7"/>
    <property type="match status" value="1"/>
</dbReference>
<dbReference type="GO" id="GO:0042162">
    <property type="term" value="F:telomeric DNA binding"/>
    <property type="evidence" value="ECO:0007669"/>
    <property type="project" value="TreeGrafter"/>
</dbReference>
<dbReference type="Pfam" id="PF10373">
    <property type="entry name" value="EST1_DNA_bind"/>
    <property type="match status" value="1"/>
</dbReference>
<dbReference type="InterPro" id="IPR011990">
    <property type="entry name" value="TPR-like_helical_dom_sf"/>
</dbReference>
<comment type="caution">
    <text evidence="4">The sequence shown here is derived from an EMBL/GenBank/DDBJ whole genome shotgun (WGS) entry which is preliminary data.</text>
</comment>
<accession>A0A9W8NB24</accession>
<dbReference type="GO" id="GO:0046983">
    <property type="term" value="F:protein dimerization activity"/>
    <property type="evidence" value="ECO:0007669"/>
    <property type="project" value="InterPro"/>
</dbReference>
<evidence type="ECO:0000259" key="3">
    <source>
        <dbReference type="PROSITE" id="PS50011"/>
    </source>
</evidence>
<dbReference type="PROSITE" id="PS50011">
    <property type="entry name" value="PROTEIN_KINASE_DOM"/>
    <property type="match status" value="1"/>
</dbReference>
<dbReference type="GO" id="GO:0070034">
    <property type="term" value="F:telomerase RNA binding"/>
    <property type="evidence" value="ECO:0007669"/>
    <property type="project" value="TreeGrafter"/>
</dbReference>
<comment type="subcellular location">
    <subcellularLocation>
        <location evidence="1">Nucleus</location>
    </subcellularLocation>
</comment>
<gene>
    <name evidence="4" type="ORF">NPX13_g7238</name>
</gene>
<dbReference type="GO" id="GO:0004672">
    <property type="term" value="F:protein kinase activity"/>
    <property type="evidence" value="ECO:0007669"/>
    <property type="project" value="InterPro"/>
</dbReference>
<feature type="compositionally biased region" description="Basic and acidic residues" evidence="2">
    <location>
        <begin position="1248"/>
        <end position="1258"/>
    </location>
</feature>
<keyword evidence="5" id="KW-1185">Reference proteome</keyword>
<dbReference type="VEuPathDB" id="FungiDB:F4678DRAFT_413213"/>
<dbReference type="EMBL" id="JANPWZ010001391">
    <property type="protein sequence ID" value="KAJ3566166.1"/>
    <property type="molecule type" value="Genomic_DNA"/>
</dbReference>
<dbReference type="InterPro" id="IPR008906">
    <property type="entry name" value="HATC_C_dom"/>
</dbReference>
<feature type="domain" description="Protein kinase" evidence="3">
    <location>
        <begin position="1337"/>
        <end position="1493"/>
    </location>
</feature>
<dbReference type="Pfam" id="PF05699">
    <property type="entry name" value="Dimer_Tnp_hAT"/>
    <property type="match status" value="1"/>
</dbReference>
<dbReference type="InterPro" id="IPR012337">
    <property type="entry name" value="RNaseH-like_sf"/>
</dbReference>
<dbReference type="InterPro" id="IPR018834">
    <property type="entry name" value="DNA/RNA-bd_Est1-type"/>
</dbReference>
<name>A0A9W8NB24_9PEZI</name>
<dbReference type="Gene3D" id="1.25.40.10">
    <property type="entry name" value="Tetratricopeptide repeat domain"/>
    <property type="match status" value="1"/>
</dbReference>
<dbReference type="InterPro" id="IPR000719">
    <property type="entry name" value="Prot_kinase_dom"/>
</dbReference>
<keyword evidence="1" id="KW-0539">Nucleus</keyword>
<dbReference type="GO" id="GO:0000184">
    <property type="term" value="P:nuclear-transcribed mRNA catabolic process, nonsense-mediated decay"/>
    <property type="evidence" value="ECO:0007669"/>
    <property type="project" value="UniProtKB-KW"/>
</dbReference>
<feature type="compositionally biased region" description="Basic and acidic residues" evidence="2">
    <location>
        <begin position="137"/>
        <end position="147"/>
    </location>
</feature>